<sequence>MNMKYLIVVGALVSHFAIADEAVEANPITENGVVKIEWQEPDNYRDIKTSNDIQSRFETRFFETMTKNINKQAEKTLAPNQTLVMQVTDVDLAGDMRPTFGATSGDLRVVKDLYPPRMNFSYQILEGETVVIAGDEKLRDMSFMQRLNRLNNDRPFTSETIMMQDWLKRTIAPQIEALQAN</sequence>
<name>A0A9X1ZGD2_9GAMM</name>
<proteinExistence type="predicted"/>
<protein>
    <submittedName>
        <fullName evidence="2">DUF3016 domain-containing protein</fullName>
    </submittedName>
</protein>
<dbReference type="AlphaFoldDB" id="A0A9X1ZGD2"/>
<keyword evidence="3" id="KW-1185">Reference proteome</keyword>
<accession>A0A9X1ZGD2</accession>
<dbReference type="Pfam" id="PF11454">
    <property type="entry name" value="DUF3016"/>
    <property type="match status" value="1"/>
</dbReference>
<reference evidence="2" key="1">
    <citation type="submission" date="2022-01" db="EMBL/GenBank/DDBJ databases">
        <title>Whole genome-based taxonomy of the Shewanellaceae.</title>
        <authorList>
            <person name="Martin-Rodriguez A.J."/>
        </authorList>
    </citation>
    <scope>NUCLEOTIDE SEQUENCE</scope>
    <source>
        <strain evidence="2">DSM 16422</strain>
    </source>
</reference>
<feature type="chain" id="PRO_5040876135" evidence="1">
    <location>
        <begin position="20"/>
        <end position="181"/>
    </location>
</feature>
<dbReference type="Proteomes" id="UP001139333">
    <property type="component" value="Unassembled WGS sequence"/>
</dbReference>
<gene>
    <name evidence="2" type="ORF">L2672_00455</name>
</gene>
<organism evidence="2 3">
    <name type="scientific">Shewanella gaetbuli</name>
    <dbReference type="NCBI Taxonomy" id="220752"/>
    <lineage>
        <taxon>Bacteria</taxon>
        <taxon>Pseudomonadati</taxon>
        <taxon>Pseudomonadota</taxon>
        <taxon>Gammaproteobacteria</taxon>
        <taxon>Alteromonadales</taxon>
        <taxon>Shewanellaceae</taxon>
        <taxon>Shewanella</taxon>
    </lineage>
</organism>
<dbReference type="EMBL" id="JAKIKP010000001">
    <property type="protein sequence ID" value="MCL1141173.1"/>
    <property type="molecule type" value="Genomic_DNA"/>
</dbReference>
<evidence type="ECO:0000313" key="3">
    <source>
        <dbReference type="Proteomes" id="UP001139333"/>
    </source>
</evidence>
<dbReference type="InterPro" id="IPR021557">
    <property type="entry name" value="DUF3016"/>
</dbReference>
<evidence type="ECO:0000256" key="1">
    <source>
        <dbReference type="SAM" id="SignalP"/>
    </source>
</evidence>
<dbReference type="RefSeq" id="WP_248993866.1">
    <property type="nucleotide sequence ID" value="NZ_JAKIKP010000001.1"/>
</dbReference>
<evidence type="ECO:0000313" key="2">
    <source>
        <dbReference type="EMBL" id="MCL1141173.1"/>
    </source>
</evidence>
<feature type="signal peptide" evidence="1">
    <location>
        <begin position="1"/>
        <end position="19"/>
    </location>
</feature>
<keyword evidence="1" id="KW-0732">Signal</keyword>
<comment type="caution">
    <text evidence="2">The sequence shown here is derived from an EMBL/GenBank/DDBJ whole genome shotgun (WGS) entry which is preliminary data.</text>
</comment>